<dbReference type="Pfam" id="PF03948">
    <property type="entry name" value="Ribosomal_L9_C"/>
    <property type="match status" value="1"/>
</dbReference>
<dbReference type="InterPro" id="IPR020594">
    <property type="entry name" value="Ribosomal_bL9_bac/chp"/>
</dbReference>
<dbReference type="InterPro" id="IPR000244">
    <property type="entry name" value="Ribosomal_bL9"/>
</dbReference>
<sequence>MLRAVLLLGLAHTATALTIGVGPALQPRVAATVMMAKKAAPKGKDVQVILTGEIKGLGSAGDLVAVKPAYAQNFILTKGLGKMATPEMLKQIAEQQAADAATKAEALALAERHKKTLDAVFGSQGLFIKKKVGPDGAMFGSITASEVADIIEERAGVTVDKKGITTPKLKAVGSEVISVVLHKRVEATIKISVVPATL</sequence>
<feature type="chain" id="PRO_5004209703" description="50S ribosomal protein L9, chloroplastic" evidence="7">
    <location>
        <begin position="17"/>
        <end position="198"/>
    </location>
</feature>
<keyword evidence="2" id="KW-0699">rRNA-binding</keyword>
<evidence type="ECO:0000313" key="10">
    <source>
        <dbReference type="EMBL" id="ABA55508.1"/>
    </source>
</evidence>
<reference evidence="10" key="1">
    <citation type="journal article" date="2006" name="J. Mol. Biol.">
        <title>A tertiary plastid uses genes from two endosymbionts.</title>
        <authorList>
            <person name="Patron N.J."/>
            <person name="Waller R.F."/>
            <person name="Keeling P.J."/>
        </authorList>
    </citation>
    <scope>NUCLEOTIDE SEQUENCE</scope>
    <source>
        <strain evidence="10">4545</strain>
    </source>
</reference>
<name>Q2IA87_ISOGA</name>
<evidence type="ECO:0000259" key="8">
    <source>
        <dbReference type="Pfam" id="PF01281"/>
    </source>
</evidence>
<accession>Q2IA87</accession>
<keyword evidence="7" id="KW-0732">Signal</keyword>
<dbReference type="InterPro" id="IPR020070">
    <property type="entry name" value="Ribosomal_bL9_N"/>
</dbReference>
<dbReference type="InterPro" id="IPR036791">
    <property type="entry name" value="Ribosomal_bL9_C_sf"/>
</dbReference>
<dbReference type="Gene3D" id="3.40.5.10">
    <property type="entry name" value="Ribosomal protein L9, N-terminal domain"/>
    <property type="match status" value="1"/>
</dbReference>
<feature type="signal peptide" evidence="7">
    <location>
        <begin position="1"/>
        <end position="16"/>
    </location>
</feature>
<comment type="similarity">
    <text evidence="1">Belongs to the bacterial ribosomal protein bL9 family.</text>
</comment>
<feature type="domain" description="Ribosomal protein L9" evidence="8">
    <location>
        <begin position="46"/>
        <end position="92"/>
    </location>
</feature>
<dbReference type="InterPro" id="IPR020069">
    <property type="entry name" value="Ribosomal_bL9_C"/>
</dbReference>
<proteinExistence type="evidence at transcript level"/>
<dbReference type="EMBL" id="DQ118564">
    <property type="protein sequence ID" value="ABA55508.1"/>
    <property type="molecule type" value="mRNA"/>
</dbReference>
<evidence type="ECO:0000256" key="3">
    <source>
        <dbReference type="ARBA" id="ARBA00022884"/>
    </source>
</evidence>
<evidence type="ECO:0000256" key="2">
    <source>
        <dbReference type="ARBA" id="ARBA00022730"/>
    </source>
</evidence>
<dbReference type="PANTHER" id="PTHR21368">
    <property type="entry name" value="50S RIBOSOMAL PROTEIN L9"/>
    <property type="match status" value="1"/>
</dbReference>
<dbReference type="GO" id="GO:0006412">
    <property type="term" value="P:translation"/>
    <property type="evidence" value="ECO:0007669"/>
    <property type="project" value="InterPro"/>
</dbReference>
<dbReference type="NCBIfam" id="TIGR00158">
    <property type="entry name" value="L9"/>
    <property type="match status" value="1"/>
</dbReference>
<evidence type="ECO:0000259" key="9">
    <source>
        <dbReference type="Pfam" id="PF03948"/>
    </source>
</evidence>
<dbReference type="GO" id="GO:0019843">
    <property type="term" value="F:rRNA binding"/>
    <property type="evidence" value="ECO:0007669"/>
    <property type="project" value="UniProtKB-KW"/>
</dbReference>
<keyword evidence="4 10" id="KW-0689">Ribosomal protein</keyword>
<dbReference type="HAMAP" id="MF_00503">
    <property type="entry name" value="Ribosomal_bL9"/>
    <property type="match status" value="1"/>
</dbReference>
<dbReference type="GO" id="GO:1990904">
    <property type="term" value="C:ribonucleoprotein complex"/>
    <property type="evidence" value="ECO:0007669"/>
    <property type="project" value="UniProtKB-KW"/>
</dbReference>
<evidence type="ECO:0000256" key="1">
    <source>
        <dbReference type="ARBA" id="ARBA00010605"/>
    </source>
</evidence>
<evidence type="ECO:0000256" key="7">
    <source>
        <dbReference type="SAM" id="SignalP"/>
    </source>
</evidence>
<evidence type="ECO:0000256" key="4">
    <source>
        <dbReference type="ARBA" id="ARBA00022980"/>
    </source>
</evidence>
<keyword evidence="3" id="KW-0694">RNA-binding</keyword>
<keyword evidence="5" id="KW-0687">Ribonucleoprotein</keyword>
<evidence type="ECO:0000256" key="5">
    <source>
        <dbReference type="ARBA" id="ARBA00023274"/>
    </source>
</evidence>
<dbReference type="AlphaFoldDB" id="Q2IA87"/>
<dbReference type="GO" id="GO:0005840">
    <property type="term" value="C:ribosome"/>
    <property type="evidence" value="ECO:0007669"/>
    <property type="project" value="UniProtKB-KW"/>
</dbReference>
<feature type="domain" description="Large ribosomal subunit protein bL9 C-terminal" evidence="9">
    <location>
        <begin position="124"/>
        <end position="194"/>
    </location>
</feature>
<dbReference type="InterPro" id="IPR009027">
    <property type="entry name" value="Ribosomal_bL9/RNase_H1_N"/>
</dbReference>
<dbReference type="GO" id="GO:0003735">
    <property type="term" value="F:structural constituent of ribosome"/>
    <property type="evidence" value="ECO:0007669"/>
    <property type="project" value="InterPro"/>
</dbReference>
<dbReference type="Gene3D" id="3.10.430.100">
    <property type="entry name" value="Ribosomal protein L9, C-terminal domain"/>
    <property type="match status" value="1"/>
</dbReference>
<organism evidence="10">
    <name type="scientific">Isochrysis galbana</name>
    <name type="common">Marine planktonic alga</name>
    <dbReference type="NCBI Taxonomy" id="37099"/>
    <lineage>
        <taxon>Eukaryota</taxon>
        <taxon>Haptista</taxon>
        <taxon>Haptophyta</taxon>
        <taxon>Prymnesiophyceae</taxon>
        <taxon>Isochrysidales</taxon>
        <taxon>Isochrysidaceae</taxon>
        <taxon>Isochrysis</taxon>
    </lineage>
</organism>
<dbReference type="SUPFAM" id="SSF55658">
    <property type="entry name" value="L9 N-domain-like"/>
    <property type="match status" value="1"/>
</dbReference>
<dbReference type="InterPro" id="IPR036935">
    <property type="entry name" value="Ribosomal_bL9_N_sf"/>
</dbReference>
<dbReference type="SUPFAM" id="SSF55653">
    <property type="entry name" value="Ribosomal protein L9 C-domain"/>
    <property type="match status" value="1"/>
</dbReference>
<evidence type="ECO:0000256" key="6">
    <source>
        <dbReference type="ARBA" id="ARBA00035427"/>
    </source>
</evidence>
<protein>
    <recommendedName>
        <fullName evidence="6">50S ribosomal protein L9, chloroplastic</fullName>
    </recommendedName>
</protein>
<dbReference type="Pfam" id="PF01281">
    <property type="entry name" value="Ribosomal_L9_N"/>
    <property type="match status" value="1"/>
</dbReference>